<keyword evidence="1" id="KW-0808">Transferase</keyword>
<dbReference type="GeneID" id="36409104"/>
<evidence type="ECO:0000313" key="2">
    <source>
        <dbReference type="Proteomes" id="UP000054928"/>
    </source>
</evidence>
<dbReference type="AlphaFoldDB" id="A0A0P1ARH5"/>
<protein>
    <submittedName>
        <fullName evidence="1">Adenine phosphoribosyltransferase</fullName>
    </submittedName>
</protein>
<sequence>MLRKLDKIPSVKDTVEYSKEYKGDNTNGGDCLGIQDFAVDKEASRGLCDGLHICSENSPVK</sequence>
<dbReference type="GO" id="GO:0016757">
    <property type="term" value="F:glycosyltransferase activity"/>
    <property type="evidence" value="ECO:0007669"/>
    <property type="project" value="UniProtKB-KW"/>
</dbReference>
<dbReference type="OrthoDB" id="363185at2759"/>
<keyword evidence="1" id="KW-0328">Glycosyltransferase</keyword>
<dbReference type="RefSeq" id="XP_024580126.1">
    <property type="nucleotide sequence ID" value="XM_024729783.1"/>
</dbReference>
<organism evidence="1 2">
    <name type="scientific">Plasmopara halstedii</name>
    <name type="common">Downy mildew of sunflower</name>
    <dbReference type="NCBI Taxonomy" id="4781"/>
    <lineage>
        <taxon>Eukaryota</taxon>
        <taxon>Sar</taxon>
        <taxon>Stramenopiles</taxon>
        <taxon>Oomycota</taxon>
        <taxon>Peronosporomycetes</taxon>
        <taxon>Peronosporales</taxon>
        <taxon>Peronosporaceae</taxon>
        <taxon>Plasmopara</taxon>
    </lineage>
</organism>
<reference evidence="2" key="1">
    <citation type="submission" date="2014-09" db="EMBL/GenBank/DDBJ databases">
        <authorList>
            <person name="Sharma Rahul"/>
            <person name="Thines Marco"/>
        </authorList>
    </citation>
    <scope>NUCLEOTIDE SEQUENCE [LARGE SCALE GENOMIC DNA]</scope>
</reference>
<accession>A0A0P1ARH5</accession>
<dbReference type="Proteomes" id="UP000054928">
    <property type="component" value="Unassembled WGS sequence"/>
</dbReference>
<dbReference type="STRING" id="4781.A0A0P1ARH5"/>
<keyword evidence="2" id="KW-1185">Reference proteome</keyword>
<proteinExistence type="predicted"/>
<evidence type="ECO:0000313" key="1">
    <source>
        <dbReference type="EMBL" id="CEG43757.1"/>
    </source>
</evidence>
<name>A0A0P1ARH5_PLAHL</name>
<dbReference type="EMBL" id="CCYD01000810">
    <property type="protein sequence ID" value="CEG43757.1"/>
    <property type="molecule type" value="Genomic_DNA"/>
</dbReference>